<protein>
    <submittedName>
        <fullName evidence="1">Uncharacterized protein</fullName>
    </submittedName>
</protein>
<gene>
    <name evidence="1" type="ORF">EYM_07245</name>
</gene>
<dbReference type="AlphaFoldDB" id="A0A0U3F9Q8"/>
<proteinExistence type="predicted"/>
<sequence length="75" mass="8487">MPVLLQSIEELNERVLSKPNKNIVECKVTKGAEKSKVKVKTARKMYVIIVPTNELDKVLNEIKEKSGCEAITIFE</sequence>
<reference evidence="1 2" key="1">
    <citation type="submission" date="2013-11" db="EMBL/GenBank/DDBJ databases">
        <title>Comparative genomics of Ignicoccus.</title>
        <authorList>
            <person name="Podar M."/>
        </authorList>
    </citation>
    <scope>NUCLEOTIDE SEQUENCE [LARGE SCALE GENOMIC DNA]</scope>
    <source>
        <strain evidence="1 2">DSM 13165</strain>
    </source>
</reference>
<evidence type="ECO:0000313" key="1">
    <source>
        <dbReference type="EMBL" id="ALU12760.1"/>
    </source>
</evidence>
<dbReference type="GeneID" id="30680821"/>
<keyword evidence="2" id="KW-1185">Reference proteome</keyword>
<dbReference type="OrthoDB" id="385017at2157"/>
<organism evidence="1 2">
    <name type="scientific">Ignicoccus islandicus DSM 13165</name>
    <dbReference type="NCBI Taxonomy" id="940295"/>
    <lineage>
        <taxon>Archaea</taxon>
        <taxon>Thermoproteota</taxon>
        <taxon>Thermoprotei</taxon>
        <taxon>Desulfurococcales</taxon>
        <taxon>Desulfurococcaceae</taxon>
        <taxon>Ignicoccus</taxon>
    </lineage>
</organism>
<name>A0A0U3F9Q8_9CREN</name>
<accession>A0A0U3F9Q8</accession>
<dbReference type="KEGG" id="iis:EYM_07245"/>
<evidence type="ECO:0000313" key="2">
    <source>
        <dbReference type="Proteomes" id="UP000060778"/>
    </source>
</evidence>
<dbReference type="Proteomes" id="UP000060778">
    <property type="component" value="Chromosome"/>
</dbReference>
<dbReference type="RefSeq" id="WP_075050410.1">
    <property type="nucleotide sequence ID" value="NZ_CP006867.1"/>
</dbReference>
<dbReference type="EMBL" id="CP006867">
    <property type="protein sequence ID" value="ALU12760.1"/>
    <property type="molecule type" value="Genomic_DNA"/>
</dbReference>